<accession>X1QQS2</accession>
<dbReference type="SUPFAM" id="SSF53659">
    <property type="entry name" value="Isocitrate/Isopropylmalate dehydrogenase-like"/>
    <property type="match status" value="1"/>
</dbReference>
<organism evidence="2">
    <name type="scientific">marine sediment metagenome</name>
    <dbReference type="NCBI Taxonomy" id="412755"/>
    <lineage>
        <taxon>unclassified sequences</taxon>
        <taxon>metagenomes</taxon>
        <taxon>ecological metagenomes</taxon>
    </lineage>
</organism>
<dbReference type="Gene3D" id="3.40.50.10950">
    <property type="match status" value="1"/>
</dbReference>
<dbReference type="Pfam" id="PF01515">
    <property type="entry name" value="PTA_PTB"/>
    <property type="match status" value="1"/>
</dbReference>
<feature type="non-terminal residue" evidence="2">
    <location>
        <position position="80"/>
    </location>
</feature>
<sequence>MIKSFKELFANLKTKGRERIIVAGGEDIETLKALKDCYDYGFGEGILIGDEAEIKKSISKLGESNFVKEIIGAKDDKDKA</sequence>
<dbReference type="InterPro" id="IPR042113">
    <property type="entry name" value="P_AcTrfase_dom1"/>
</dbReference>
<feature type="domain" description="Phosphate acetyl/butaryl transferase" evidence="1">
    <location>
        <begin position="7"/>
        <end position="77"/>
    </location>
</feature>
<dbReference type="GO" id="GO:0016746">
    <property type="term" value="F:acyltransferase activity"/>
    <property type="evidence" value="ECO:0007669"/>
    <property type="project" value="InterPro"/>
</dbReference>
<name>X1QQS2_9ZZZZ</name>
<reference evidence="2" key="1">
    <citation type="journal article" date="2014" name="Front. Microbiol.">
        <title>High frequency of phylogenetically diverse reductive dehalogenase-homologous genes in deep subseafloor sedimentary metagenomes.</title>
        <authorList>
            <person name="Kawai M."/>
            <person name="Futagami T."/>
            <person name="Toyoda A."/>
            <person name="Takaki Y."/>
            <person name="Nishi S."/>
            <person name="Hori S."/>
            <person name="Arai W."/>
            <person name="Tsubouchi T."/>
            <person name="Morono Y."/>
            <person name="Uchiyama I."/>
            <person name="Ito T."/>
            <person name="Fujiyama A."/>
            <person name="Inagaki F."/>
            <person name="Takami H."/>
        </authorList>
    </citation>
    <scope>NUCLEOTIDE SEQUENCE</scope>
    <source>
        <strain evidence="2">Expedition CK06-06</strain>
    </source>
</reference>
<gene>
    <name evidence="2" type="ORF">S12H4_06701</name>
</gene>
<protein>
    <recommendedName>
        <fullName evidence="1">Phosphate acetyl/butaryl transferase domain-containing protein</fullName>
    </recommendedName>
</protein>
<dbReference type="AlphaFoldDB" id="X1QQS2"/>
<comment type="caution">
    <text evidence="2">The sequence shown here is derived from an EMBL/GenBank/DDBJ whole genome shotgun (WGS) entry which is preliminary data.</text>
</comment>
<evidence type="ECO:0000259" key="1">
    <source>
        <dbReference type="Pfam" id="PF01515"/>
    </source>
</evidence>
<dbReference type="EMBL" id="BARW01002386">
    <property type="protein sequence ID" value="GAI70892.1"/>
    <property type="molecule type" value="Genomic_DNA"/>
</dbReference>
<evidence type="ECO:0000313" key="2">
    <source>
        <dbReference type="EMBL" id="GAI70892.1"/>
    </source>
</evidence>
<proteinExistence type="predicted"/>
<dbReference type="InterPro" id="IPR002505">
    <property type="entry name" value="PTA_PTB"/>
</dbReference>